<evidence type="ECO:0000313" key="6">
    <source>
        <dbReference type="Proteomes" id="UP000467379"/>
    </source>
</evidence>
<dbReference type="CDD" id="cd05233">
    <property type="entry name" value="SDR_c"/>
    <property type="match status" value="1"/>
</dbReference>
<dbReference type="OrthoDB" id="9797538at2"/>
<sequence length="269" mass="28910">MSGNDLTGFTAFVTGGSSGMGFEMAKELLAHGATVTIGARAGSKLDNAQETLRREGYDVHAVHLDVRDEKSVDEAAKWFFDKFDHLDMLVNNAGLGYNADGMTFGEADPQFYDIPPSTFNAIVETNFTGVFLVSRAFVPVMVKQRRGRVVNVSTSTSTMERMGMIPYGPSKAAMEAMSRIQAQELKDLGVTVNVICPGGLTDTGMTDAIKTQLSELGSPMLGADILNEVILFLSSPQSDGLTGEKIVGAEFAEWLESKNISFSKGNVRG</sequence>
<dbReference type="AlphaFoldDB" id="A0A7I7W6C0"/>
<dbReference type="InterPro" id="IPR002347">
    <property type="entry name" value="SDR_fam"/>
</dbReference>
<dbReference type="EMBL" id="MVHM01000009">
    <property type="protein sequence ID" value="ORA36720.1"/>
    <property type="molecule type" value="Genomic_DNA"/>
</dbReference>
<accession>A0A7I7W6C0</accession>
<organism evidence="4 5">
    <name type="scientific">Mycobacterium branderi</name>
    <dbReference type="NCBI Taxonomy" id="43348"/>
    <lineage>
        <taxon>Bacteria</taxon>
        <taxon>Bacillati</taxon>
        <taxon>Actinomycetota</taxon>
        <taxon>Actinomycetes</taxon>
        <taxon>Mycobacteriales</taxon>
        <taxon>Mycobacteriaceae</taxon>
        <taxon>Mycobacterium</taxon>
    </lineage>
</organism>
<dbReference type="PRINTS" id="PR00080">
    <property type="entry name" value="SDRFAMILY"/>
</dbReference>
<dbReference type="SUPFAM" id="SSF51735">
    <property type="entry name" value="NAD(P)-binding Rossmann-fold domains"/>
    <property type="match status" value="1"/>
</dbReference>
<evidence type="ECO:0000256" key="1">
    <source>
        <dbReference type="ARBA" id="ARBA00006484"/>
    </source>
</evidence>
<proteinExistence type="inferred from homology"/>
<reference evidence="3" key="3">
    <citation type="submission" date="2020-02" db="EMBL/GenBank/DDBJ databases">
        <authorList>
            <person name="Matsumoto Y."/>
            <person name="Kinjo T."/>
            <person name="Motooka D."/>
            <person name="Nabeya D."/>
            <person name="Jung N."/>
            <person name="Uechi K."/>
            <person name="Horii T."/>
            <person name="Iida T."/>
            <person name="Fujita J."/>
            <person name="Nakamura S."/>
        </authorList>
    </citation>
    <scope>NUCLEOTIDE SEQUENCE</scope>
    <source>
        <strain evidence="3">JCM 12687</strain>
    </source>
</reference>
<dbReference type="Proteomes" id="UP000192441">
    <property type="component" value="Unassembled WGS sequence"/>
</dbReference>
<protein>
    <submittedName>
        <fullName evidence="3">Short-chain dehydrogenase</fullName>
    </submittedName>
</protein>
<evidence type="ECO:0000313" key="5">
    <source>
        <dbReference type="Proteomes" id="UP000192441"/>
    </source>
</evidence>
<name>A0A7I7W6C0_9MYCO</name>
<evidence type="ECO:0000256" key="2">
    <source>
        <dbReference type="RuleBase" id="RU000363"/>
    </source>
</evidence>
<dbReference type="Gene3D" id="3.40.50.720">
    <property type="entry name" value="NAD(P)-binding Rossmann-like Domain"/>
    <property type="match status" value="1"/>
</dbReference>
<dbReference type="PANTHER" id="PTHR42760">
    <property type="entry name" value="SHORT-CHAIN DEHYDROGENASES/REDUCTASES FAMILY MEMBER"/>
    <property type="match status" value="1"/>
</dbReference>
<dbReference type="EMBL" id="AP022606">
    <property type="protein sequence ID" value="BBZ11318.1"/>
    <property type="molecule type" value="Genomic_DNA"/>
</dbReference>
<evidence type="ECO:0000313" key="3">
    <source>
        <dbReference type="EMBL" id="BBZ11318.1"/>
    </source>
</evidence>
<reference evidence="3 6" key="2">
    <citation type="journal article" date="2019" name="Emerg. Microbes Infect.">
        <title>Comprehensive subspecies identification of 175 nontuberculous mycobacteria species based on 7547 genomic profiles.</title>
        <authorList>
            <person name="Matsumoto Y."/>
            <person name="Kinjo T."/>
            <person name="Motooka D."/>
            <person name="Nabeya D."/>
            <person name="Jung N."/>
            <person name="Uechi K."/>
            <person name="Horii T."/>
            <person name="Iida T."/>
            <person name="Fujita J."/>
            <person name="Nakamura S."/>
        </authorList>
    </citation>
    <scope>NUCLEOTIDE SEQUENCE [LARGE SCALE GENOMIC DNA]</scope>
    <source>
        <strain evidence="3 6">JCM 12687</strain>
    </source>
</reference>
<dbReference type="RefSeq" id="WP_083132295.1">
    <property type="nucleotide sequence ID" value="NZ_AP022606.1"/>
</dbReference>
<dbReference type="Pfam" id="PF00106">
    <property type="entry name" value="adh_short"/>
    <property type="match status" value="1"/>
</dbReference>
<evidence type="ECO:0000313" key="4">
    <source>
        <dbReference type="EMBL" id="ORA36720.1"/>
    </source>
</evidence>
<dbReference type="Proteomes" id="UP000467379">
    <property type="component" value="Chromosome"/>
</dbReference>
<comment type="similarity">
    <text evidence="1 2">Belongs to the short-chain dehydrogenases/reductases (SDR) family.</text>
</comment>
<dbReference type="PRINTS" id="PR00081">
    <property type="entry name" value="GDHRDH"/>
</dbReference>
<dbReference type="GO" id="GO:0016616">
    <property type="term" value="F:oxidoreductase activity, acting on the CH-OH group of donors, NAD or NADP as acceptor"/>
    <property type="evidence" value="ECO:0007669"/>
    <property type="project" value="TreeGrafter"/>
</dbReference>
<dbReference type="InterPro" id="IPR036291">
    <property type="entry name" value="NAD(P)-bd_dom_sf"/>
</dbReference>
<keyword evidence="6" id="KW-1185">Reference proteome</keyword>
<gene>
    <name evidence="4" type="ORF">BST20_15595</name>
    <name evidence="3" type="ORF">MBRA_15130</name>
</gene>
<reference evidence="4 5" key="1">
    <citation type="submission" date="2016-12" db="EMBL/GenBank/DDBJ databases">
        <title>The new phylogeny of genus Mycobacterium.</title>
        <authorList>
            <person name="Tortoli E."/>
            <person name="Trovato A."/>
            <person name="Cirillo D.M."/>
        </authorList>
    </citation>
    <scope>NUCLEOTIDE SEQUENCE [LARGE SCALE GENOMIC DNA]</scope>
    <source>
        <strain evidence="4 5">DSM 44624</strain>
    </source>
</reference>